<evidence type="ECO:0000256" key="3">
    <source>
        <dbReference type="ARBA" id="ARBA00022448"/>
    </source>
</evidence>
<evidence type="ECO:0000256" key="4">
    <source>
        <dbReference type="ARBA" id="ARBA00022475"/>
    </source>
</evidence>
<organism evidence="10 11">
    <name type="scientific">Micromonospora siamensis</name>
    <dbReference type="NCBI Taxonomy" id="299152"/>
    <lineage>
        <taxon>Bacteria</taxon>
        <taxon>Bacillati</taxon>
        <taxon>Actinomycetota</taxon>
        <taxon>Actinomycetes</taxon>
        <taxon>Micromonosporales</taxon>
        <taxon>Micromonosporaceae</taxon>
        <taxon>Micromonospora</taxon>
    </lineage>
</organism>
<dbReference type="Proteomes" id="UP000198210">
    <property type="component" value="Chromosome I"/>
</dbReference>
<feature type="region of interest" description="Disordered" evidence="8">
    <location>
        <begin position="268"/>
        <end position="291"/>
    </location>
</feature>
<comment type="similarity">
    <text evidence="2">Belongs to the ABC transporter superfamily.</text>
</comment>
<evidence type="ECO:0000256" key="6">
    <source>
        <dbReference type="ARBA" id="ARBA00022840"/>
    </source>
</evidence>
<evidence type="ECO:0000256" key="2">
    <source>
        <dbReference type="ARBA" id="ARBA00005417"/>
    </source>
</evidence>
<dbReference type="GO" id="GO:0005524">
    <property type="term" value="F:ATP binding"/>
    <property type="evidence" value="ECO:0007669"/>
    <property type="project" value="UniProtKB-KW"/>
</dbReference>
<keyword evidence="11" id="KW-1185">Reference proteome</keyword>
<evidence type="ECO:0000313" key="10">
    <source>
        <dbReference type="EMBL" id="SCG59632.1"/>
    </source>
</evidence>
<dbReference type="AlphaFoldDB" id="A0A1C5IMX0"/>
<evidence type="ECO:0000256" key="1">
    <source>
        <dbReference type="ARBA" id="ARBA00004202"/>
    </source>
</evidence>
<evidence type="ECO:0000313" key="11">
    <source>
        <dbReference type="Proteomes" id="UP000198210"/>
    </source>
</evidence>
<keyword evidence="5" id="KW-0547">Nucleotide-binding</keyword>
<gene>
    <name evidence="10" type="ORF">GA0074704_3616</name>
</gene>
<dbReference type="InterPro" id="IPR017871">
    <property type="entry name" value="ABC_transporter-like_CS"/>
</dbReference>
<dbReference type="Gene3D" id="3.40.50.300">
    <property type="entry name" value="P-loop containing nucleotide triphosphate hydrolases"/>
    <property type="match status" value="1"/>
</dbReference>
<protein>
    <submittedName>
        <fullName evidence="10">Oligopeptide transport system ATP-binding protein</fullName>
    </submittedName>
</protein>
<dbReference type="PROSITE" id="PS00211">
    <property type="entry name" value="ABC_TRANSPORTER_1"/>
    <property type="match status" value="1"/>
</dbReference>
<dbReference type="InterPro" id="IPR013563">
    <property type="entry name" value="Oligopep_ABC_C"/>
</dbReference>
<evidence type="ECO:0000256" key="5">
    <source>
        <dbReference type="ARBA" id="ARBA00022741"/>
    </source>
</evidence>
<accession>A0A1C5IMX0</accession>
<dbReference type="PANTHER" id="PTHR43297:SF2">
    <property type="entry name" value="DIPEPTIDE TRANSPORT ATP-BINDING PROTEIN DPPD"/>
    <property type="match status" value="1"/>
</dbReference>
<evidence type="ECO:0000259" key="9">
    <source>
        <dbReference type="PROSITE" id="PS50893"/>
    </source>
</evidence>
<keyword evidence="4" id="KW-1003">Cell membrane</keyword>
<dbReference type="PANTHER" id="PTHR43297">
    <property type="entry name" value="OLIGOPEPTIDE TRANSPORT ATP-BINDING PROTEIN APPD"/>
    <property type="match status" value="1"/>
</dbReference>
<comment type="subcellular location">
    <subcellularLocation>
        <location evidence="1">Cell membrane</location>
        <topology evidence="1">Peripheral membrane protein</topology>
    </subcellularLocation>
</comment>
<dbReference type="GO" id="GO:0005886">
    <property type="term" value="C:plasma membrane"/>
    <property type="evidence" value="ECO:0007669"/>
    <property type="project" value="UniProtKB-SubCell"/>
</dbReference>
<dbReference type="InterPro" id="IPR003593">
    <property type="entry name" value="AAA+_ATPase"/>
</dbReference>
<dbReference type="EMBL" id="LT607751">
    <property type="protein sequence ID" value="SCG59632.1"/>
    <property type="molecule type" value="Genomic_DNA"/>
</dbReference>
<dbReference type="Pfam" id="PF00005">
    <property type="entry name" value="ABC_tran"/>
    <property type="match status" value="1"/>
</dbReference>
<dbReference type="RefSeq" id="WP_231926526.1">
    <property type="nucleotide sequence ID" value="NZ_JBHLYF010000043.1"/>
</dbReference>
<dbReference type="GO" id="GO:0015833">
    <property type="term" value="P:peptide transport"/>
    <property type="evidence" value="ECO:0007669"/>
    <property type="project" value="InterPro"/>
</dbReference>
<name>A0A1C5IMX0_9ACTN</name>
<feature type="domain" description="ABC transporter" evidence="9">
    <location>
        <begin position="16"/>
        <end position="266"/>
    </location>
</feature>
<dbReference type="InterPro" id="IPR027417">
    <property type="entry name" value="P-loop_NTPase"/>
</dbReference>
<dbReference type="PROSITE" id="PS50893">
    <property type="entry name" value="ABC_TRANSPORTER_2"/>
    <property type="match status" value="1"/>
</dbReference>
<sequence>MTDIRPSEGGTPEPLLRVTDLRLSLGRGAGAVDLVRGVSLDVPAGTTVAVVGESGSGKSLTALAMMGLLPPGVTVGGGDIVLDGAPVARLTERQWQPLRGRELSMIFQDPLSALNPCIRVGDQIAEMFRRRAGASRREARDRAVESMVEVGIPDAANRARSYPHEFSGGMRQRVMIAMALSLQPRLLIADEPTTALDVTVQAQIMRLLAERKQARGLTMILISHDLGVVSRSADQVVVMYAGRVVESGPSRDVLSRPAHPYTVGLMRSVPDRRRPGATLEAIGGQPPDPRTVPAGCAFHPRCPMARDRCRTEVPALRPVAPARASACHFADEVVGDAPDRPSADTSEVSGHV</sequence>
<keyword evidence="7" id="KW-0472">Membrane</keyword>
<dbReference type="CDD" id="cd03257">
    <property type="entry name" value="ABC_NikE_OppD_transporters"/>
    <property type="match status" value="1"/>
</dbReference>
<reference evidence="10 11" key="1">
    <citation type="submission" date="2016-06" db="EMBL/GenBank/DDBJ databases">
        <authorList>
            <person name="Kjaerup R.B."/>
            <person name="Dalgaard T.S."/>
            <person name="Juul-Madsen H.R."/>
        </authorList>
    </citation>
    <scope>NUCLEOTIDE SEQUENCE [LARGE SCALE GENOMIC DNA]</scope>
    <source>
        <strain evidence="10 11">DSM 45097</strain>
    </source>
</reference>
<keyword evidence="3" id="KW-0813">Transport</keyword>
<dbReference type="SUPFAM" id="SSF52540">
    <property type="entry name" value="P-loop containing nucleoside triphosphate hydrolases"/>
    <property type="match status" value="1"/>
</dbReference>
<proteinExistence type="inferred from homology"/>
<keyword evidence="6 10" id="KW-0067">ATP-binding</keyword>
<dbReference type="FunFam" id="3.40.50.300:FF:000016">
    <property type="entry name" value="Oligopeptide ABC transporter ATP-binding component"/>
    <property type="match status" value="1"/>
</dbReference>
<dbReference type="GO" id="GO:0016887">
    <property type="term" value="F:ATP hydrolysis activity"/>
    <property type="evidence" value="ECO:0007669"/>
    <property type="project" value="InterPro"/>
</dbReference>
<dbReference type="NCBIfam" id="TIGR01727">
    <property type="entry name" value="oligo_HPY"/>
    <property type="match status" value="1"/>
</dbReference>
<evidence type="ECO:0000256" key="7">
    <source>
        <dbReference type="ARBA" id="ARBA00023136"/>
    </source>
</evidence>
<dbReference type="InterPro" id="IPR003439">
    <property type="entry name" value="ABC_transporter-like_ATP-bd"/>
</dbReference>
<dbReference type="Pfam" id="PF08352">
    <property type="entry name" value="oligo_HPY"/>
    <property type="match status" value="1"/>
</dbReference>
<dbReference type="SMART" id="SM00382">
    <property type="entry name" value="AAA"/>
    <property type="match status" value="1"/>
</dbReference>
<evidence type="ECO:0000256" key="8">
    <source>
        <dbReference type="SAM" id="MobiDB-lite"/>
    </source>
</evidence>
<dbReference type="InterPro" id="IPR050388">
    <property type="entry name" value="ABC_Ni/Peptide_Import"/>
</dbReference>